<reference evidence="1 2" key="1">
    <citation type="submission" date="2017-01" db="EMBL/GenBank/DDBJ databases">
        <title>Comparative Genomics of 38 Pectobacterium strains comprising three species revealed the characteristics of Pectobacterium carotovorum.</title>
        <authorList>
            <person name="Xie H."/>
            <person name="Ma Y."/>
            <person name="Li X."/>
        </authorList>
    </citation>
    <scope>NUCLEOTIDE SEQUENCE [LARGE SCALE GENOMIC DNA]</scope>
    <source>
        <strain evidence="1 2">Q142</strain>
    </source>
</reference>
<evidence type="ECO:0000313" key="2">
    <source>
        <dbReference type="Proteomes" id="UP000237274"/>
    </source>
</evidence>
<name>A0ABD6VS73_9GAMM</name>
<dbReference type="AlphaFoldDB" id="A0ABD6VS73"/>
<comment type="caution">
    <text evidence="1">The sequence shown here is derived from an EMBL/GenBank/DDBJ whole genome shotgun (WGS) entry which is preliminary data.</text>
</comment>
<protein>
    <submittedName>
        <fullName evidence="1">Uncharacterized protein</fullName>
    </submittedName>
</protein>
<sequence>MYVAIGTQKEGLMFDKEQKRTLNENKTGFKNNKCDLGHQNHTVEFSYSVNMSAKIVTVS</sequence>
<dbReference type="EMBL" id="MTAO01000005">
    <property type="protein sequence ID" value="POE26719.1"/>
    <property type="molecule type" value="Genomic_DNA"/>
</dbReference>
<accession>A0ABD6VS73</accession>
<dbReference type="Proteomes" id="UP000237274">
    <property type="component" value="Unassembled WGS sequence"/>
</dbReference>
<gene>
    <name evidence="1" type="ORF">BV926_10415</name>
</gene>
<dbReference type="KEGG" id="pcv:BCS7_19775"/>
<evidence type="ECO:0000313" key="1">
    <source>
        <dbReference type="EMBL" id="POE26719.1"/>
    </source>
</evidence>
<organism evidence="1 2">
    <name type="scientific">Pectobacterium odoriferum</name>
    <dbReference type="NCBI Taxonomy" id="78398"/>
    <lineage>
        <taxon>Bacteria</taxon>
        <taxon>Pseudomonadati</taxon>
        <taxon>Pseudomonadota</taxon>
        <taxon>Gammaproteobacteria</taxon>
        <taxon>Enterobacterales</taxon>
        <taxon>Pectobacteriaceae</taxon>
        <taxon>Pectobacterium</taxon>
    </lineage>
</organism>
<proteinExistence type="predicted"/>